<dbReference type="Pfam" id="PF18966">
    <property type="entry name" value="Lipoprotein_23"/>
    <property type="match status" value="1"/>
</dbReference>
<dbReference type="EMBL" id="JBHSKJ010000037">
    <property type="protein sequence ID" value="MFC5149986.1"/>
    <property type="molecule type" value="Genomic_DNA"/>
</dbReference>
<proteinExistence type="predicted"/>
<keyword evidence="2" id="KW-0449">Lipoprotein</keyword>
<evidence type="ECO:0000313" key="3">
    <source>
        <dbReference type="Proteomes" id="UP001596222"/>
    </source>
</evidence>
<reference evidence="3" key="1">
    <citation type="journal article" date="2019" name="Int. J. Syst. Evol. Microbiol.">
        <title>The Global Catalogue of Microorganisms (GCM) 10K type strain sequencing project: providing services to taxonomists for standard genome sequencing and annotation.</title>
        <authorList>
            <consortium name="The Broad Institute Genomics Platform"/>
            <consortium name="The Broad Institute Genome Sequencing Center for Infectious Disease"/>
            <person name="Wu L."/>
            <person name="Ma J."/>
        </authorList>
    </citation>
    <scope>NUCLEOTIDE SEQUENCE [LARGE SCALE GENOMIC DNA]</scope>
    <source>
        <strain evidence="3">CGMCC 4.1641</strain>
    </source>
</reference>
<keyword evidence="3" id="KW-1185">Reference proteome</keyword>
<name>A0ABW0AAB0_9ACTN</name>
<organism evidence="2 3">
    <name type="scientific">Streptomyces aureoversilis</name>
    <dbReference type="NCBI Taxonomy" id="67277"/>
    <lineage>
        <taxon>Bacteria</taxon>
        <taxon>Bacillati</taxon>
        <taxon>Actinomycetota</taxon>
        <taxon>Actinomycetes</taxon>
        <taxon>Kitasatosporales</taxon>
        <taxon>Streptomycetaceae</taxon>
        <taxon>Streptomyces</taxon>
    </lineage>
</organism>
<sequence>MRKLTRGAVSAALTVGVLSGCSSTAEKGGDTARESTAPAETAAKAEKAEKAEKNTGKPDAKNVTRIGPAGSACELPVSFDLAKAWKPSGLSVEDGKLLAKISGHAAFRGACELDAKPAGNIGFMRVWTTDRTDSSARRTLEAYMAEEKNVSEQKISELKAGDLPAAEVVYTQKSALTDEPRQQRALAVKTPKGVTIVHLGGLDTEEHKEMLPAYELAKKSMAPTT</sequence>
<feature type="compositionally biased region" description="Basic and acidic residues" evidence="1">
    <location>
        <begin position="43"/>
        <end position="62"/>
    </location>
</feature>
<comment type="caution">
    <text evidence="2">The sequence shown here is derived from an EMBL/GenBank/DDBJ whole genome shotgun (WGS) entry which is preliminary data.</text>
</comment>
<gene>
    <name evidence="2" type="ORF">ACFPP6_35630</name>
</gene>
<feature type="region of interest" description="Disordered" evidence="1">
    <location>
        <begin position="22"/>
        <end position="67"/>
    </location>
</feature>
<evidence type="ECO:0000256" key="1">
    <source>
        <dbReference type="SAM" id="MobiDB-lite"/>
    </source>
</evidence>
<dbReference type="RefSeq" id="WP_382051046.1">
    <property type="nucleotide sequence ID" value="NZ_JBHSKJ010000037.1"/>
</dbReference>
<protein>
    <submittedName>
        <fullName evidence="2">Lipoprotein</fullName>
    </submittedName>
</protein>
<dbReference type="InterPro" id="IPR044058">
    <property type="entry name" value="Lipoprotein_23"/>
</dbReference>
<evidence type="ECO:0000313" key="2">
    <source>
        <dbReference type="EMBL" id="MFC5149986.1"/>
    </source>
</evidence>
<accession>A0ABW0AAB0</accession>
<dbReference type="Proteomes" id="UP001596222">
    <property type="component" value="Unassembled WGS sequence"/>
</dbReference>
<dbReference type="PROSITE" id="PS51257">
    <property type="entry name" value="PROKAR_LIPOPROTEIN"/>
    <property type="match status" value="1"/>
</dbReference>